<evidence type="ECO:0000313" key="2">
    <source>
        <dbReference type="Proteomes" id="UP001066276"/>
    </source>
</evidence>
<evidence type="ECO:0000313" key="1">
    <source>
        <dbReference type="EMBL" id="KAJ1211580.1"/>
    </source>
</evidence>
<dbReference type="EMBL" id="JANPWB010000002">
    <property type="protein sequence ID" value="KAJ1211580.1"/>
    <property type="molecule type" value="Genomic_DNA"/>
</dbReference>
<reference evidence="1" key="1">
    <citation type="journal article" date="2022" name="bioRxiv">
        <title>Sequencing and chromosome-scale assembly of the giantPleurodeles waltlgenome.</title>
        <authorList>
            <person name="Brown T."/>
            <person name="Elewa A."/>
            <person name="Iarovenko S."/>
            <person name="Subramanian E."/>
            <person name="Araus A.J."/>
            <person name="Petzold A."/>
            <person name="Susuki M."/>
            <person name="Suzuki K.-i.T."/>
            <person name="Hayashi T."/>
            <person name="Toyoda A."/>
            <person name="Oliveira C."/>
            <person name="Osipova E."/>
            <person name="Leigh N.D."/>
            <person name="Simon A."/>
            <person name="Yun M.H."/>
        </authorList>
    </citation>
    <scope>NUCLEOTIDE SEQUENCE</scope>
    <source>
        <strain evidence="1">20211129_DDA</strain>
        <tissue evidence="1">Liver</tissue>
    </source>
</reference>
<dbReference type="AlphaFoldDB" id="A0AAV7WC09"/>
<organism evidence="1 2">
    <name type="scientific">Pleurodeles waltl</name>
    <name type="common">Iberian ribbed newt</name>
    <dbReference type="NCBI Taxonomy" id="8319"/>
    <lineage>
        <taxon>Eukaryota</taxon>
        <taxon>Metazoa</taxon>
        <taxon>Chordata</taxon>
        <taxon>Craniata</taxon>
        <taxon>Vertebrata</taxon>
        <taxon>Euteleostomi</taxon>
        <taxon>Amphibia</taxon>
        <taxon>Batrachia</taxon>
        <taxon>Caudata</taxon>
        <taxon>Salamandroidea</taxon>
        <taxon>Salamandridae</taxon>
        <taxon>Pleurodelinae</taxon>
        <taxon>Pleurodeles</taxon>
    </lineage>
</organism>
<comment type="caution">
    <text evidence="1">The sequence shown here is derived from an EMBL/GenBank/DDBJ whole genome shotgun (WGS) entry which is preliminary data.</text>
</comment>
<dbReference type="Proteomes" id="UP001066276">
    <property type="component" value="Chromosome 1_2"/>
</dbReference>
<proteinExistence type="predicted"/>
<name>A0AAV7WC09_PLEWA</name>
<gene>
    <name evidence="1" type="ORF">NDU88_006938</name>
</gene>
<protein>
    <submittedName>
        <fullName evidence="1">Uncharacterized protein</fullName>
    </submittedName>
</protein>
<sequence>MSLWACRPSSTQEQLERRPKWPSQNVQVMAAGREMKCLTKPRIKKVQVKSSHLSAGARTDFNSVGHLRHTSERQEFTSPAVSSTIRYRALCTSCPPSPLLALNYFRSYFPFFPALAPTGLNLLGNLSARRVSRITLFLQRITTSLPQDAADARHGTQFTRVQWNQGRVPCTPRRVIPMSPDASQTWNAI</sequence>
<accession>A0AAV7WC09</accession>
<keyword evidence="2" id="KW-1185">Reference proteome</keyword>